<protein>
    <submittedName>
        <fullName evidence="2">Uncharacterized protein</fullName>
    </submittedName>
</protein>
<organism evidence="2 3">
    <name type="scientific">Caerostris extrusa</name>
    <name type="common">Bark spider</name>
    <name type="synonym">Caerostris bankana</name>
    <dbReference type="NCBI Taxonomy" id="172846"/>
    <lineage>
        <taxon>Eukaryota</taxon>
        <taxon>Metazoa</taxon>
        <taxon>Ecdysozoa</taxon>
        <taxon>Arthropoda</taxon>
        <taxon>Chelicerata</taxon>
        <taxon>Arachnida</taxon>
        <taxon>Araneae</taxon>
        <taxon>Araneomorphae</taxon>
        <taxon>Entelegynae</taxon>
        <taxon>Araneoidea</taxon>
        <taxon>Araneidae</taxon>
        <taxon>Caerostris</taxon>
    </lineage>
</organism>
<evidence type="ECO:0000313" key="2">
    <source>
        <dbReference type="EMBL" id="GIY47333.1"/>
    </source>
</evidence>
<gene>
    <name evidence="2" type="ORF">CEXT_228151</name>
</gene>
<comment type="caution">
    <text evidence="2">The sequence shown here is derived from an EMBL/GenBank/DDBJ whole genome shotgun (WGS) entry which is preliminary data.</text>
</comment>
<dbReference type="Proteomes" id="UP001054945">
    <property type="component" value="Unassembled WGS sequence"/>
</dbReference>
<dbReference type="AlphaFoldDB" id="A0AAV4TL42"/>
<dbReference type="EMBL" id="BPLR01011566">
    <property type="protein sequence ID" value="GIY47333.1"/>
    <property type="molecule type" value="Genomic_DNA"/>
</dbReference>
<sequence length="85" mass="9287">MGSTLSSLTYELPASSSGGVVGVTARDQALQVVSTHPEEHVILARPQGGGQVRRRQRSNAGAPPDDRHRPHSSHLPKIYEKKYKF</sequence>
<feature type="region of interest" description="Disordered" evidence="1">
    <location>
        <begin position="45"/>
        <end position="85"/>
    </location>
</feature>
<reference evidence="2 3" key="1">
    <citation type="submission" date="2021-06" db="EMBL/GenBank/DDBJ databases">
        <title>Caerostris extrusa draft genome.</title>
        <authorList>
            <person name="Kono N."/>
            <person name="Arakawa K."/>
        </authorList>
    </citation>
    <scope>NUCLEOTIDE SEQUENCE [LARGE SCALE GENOMIC DNA]</scope>
</reference>
<evidence type="ECO:0000256" key="1">
    <source>
        <dbReference type="SAM" id="MobiDB-lite"/>
    </source>
</evidence>
<keyword evidence="3" id="KW-1185">Reference proteome</keyword>
<accession>A0AAV4TL42</accession>
<evidence type="ECO:0000313" key="3">
    <source>
        <dbReference type="Proteomes" id="UP001054945"/>
    </source>
</evidence>
<proteinExistence type="predicted"/>
<name>A0AAV4TL42_CAEEX</name>